<comment type="caution">
    <text evidence="3">The sequence shown here is derived from an EMBL/GenBank/DDBJ whole genome shotgun (WGS) entry which is preliminary data.</text>
</comment>
<sequence length="272" mass="29556">MANRNPSAATAARRPASCPLSRDSATAASTTPMSRLGTRPVPYLFSAASRLGHRHRHVRDIAHLGTVSRAATWARTDTPSRSARRPWRLGPTPSRSEYAPVPVRSTPRAPRMEPGAAMRPLNTQLQHPGGHRHIRHPTWTTAGDIGHLDEDGYLFLTGRKAFTVISGGVNIYPQEIEDCLTLHPRVADVALVGVPDAEMGESVHAVVQPEPEAAPGAGVTGVELERELLAYVREHLAGYKVPRTVEFTDRLPRTPTGKLAKDVLKRRIAAAT</sequence>
<evidence type="ECO:0000313" key="3">
    <source>
        <dbReference type="EMBL" id="MBO8188711.1"/>
    </source>
</evidence>
<protein>
    <recommendedName>
        <fullName evidence="2">AMP-binding enzyme C-terminal domain-containing protein</fullName>
    </recommendedName>
</protein>
<name>A0ABS3WZZ6_9ACTN</name>
<dbReference type="EMBL" id="JAFFZN010000026">
    <property type="protein sequence ID" value="MBO8188711.1"/>
    <property type="molecule type" value="Genomic_DNA"/>
</dbReference>
<dbReference type="Gene3D" id="3.30.300.30">
    <property type="match status" value="1"/>
</dbReference>
<dbReference type="Proteomes" id="UP001518976">
    <property type="component" value="Unassembled WGS sequence"/>
</dbReference>
<reference evidence="3 4" key="1">
    <citation type="submission" date="2021-02" db="EMBL/GenBank/DDBJ databases">
        <title>Streptomyces spirodelae sp. nov., isolated from duckweed.</title>
        <authorList>
            <person name="Saimee Y."/>
            <person name="Duangmal K."/>
        </authorList>
    </citation>
    <scope>NUCLEOTIDE SEQUENCE [LARGE SCALE GENOMIC DNA]</scope>
    <source>
        <strain evidence="3 4">DW4-2</strain>
    </source>
</reference>
<dbReference type="PANTHER" id="PTHR43767:SF1">
    <property type="entry name" value="NONRIBOSOMAL PEPTIDE SYNTHASE PES1 (EUROFUNG)-RELATED"/>
    <property type="match status" value="1"/>
</dbReference>
<feature type="domain" description="AMP-binding enzyme C-terminal" evidence="2">
    <location>
        <begin position="175"/>
        <end position="258"/>
    </location>
</feature>
<feature type="region of interest" description="Disordered" evidence="1">
    <location>
        <begin position="1"/>
        <end position="38"/>
    </location>
</feature>
<dbReference type="PANTHER" id="PTHR43767">
    <property type="entry name" value="LONG-CHAIN-FATTY-ACID--COA LIGASE"/>
    <property type="match status" value="1"/>
</dbReference>
<dbReference type="InterPro" id="IPR045851">
    <property type="entry name" value="AMP-bd_C_sf"/>
</dbReference>
<feature type="region of interest" description="Disordered" evidence="1">
    <location>
        <begin position="73"/>
        <end position="115"/>
    </location>
</feature>
<gene>
    <name evidence="3" type="ORF">JW592_25025</name>
</gene>
<dbReference type="Pfam" id="PF13193">
    <property type="entry name" value="AMP-binding_C"/>
    <property type="match status" value="1"/>
</dbReference>
<evidence type="ECO:0000259" key="2">
    <source>
        <dbReference type="Pfam" id="PF13193"/>
    </source>
</evidence>
<feature type="compositionally biased region" description="Polar residues" evidence="1">
    <location>
        <begin position="23"/>
        <end position="33"/>
    </location>
</feature>
<proteinExistence type="predicted"/>
<keyword evidence="4" id="KW-1185">Reference proteome</keyword>
<dbReference type="SUPFAM" id="SSF56801">
    <property type="entry name" value="Acetyl-CoA synthetase-like"/>
    <property type="match status" value="1"/>
</dbReference>
<evidence type="ECO:0000256" key="1">
    <source>
        <dbReference type="SAM" id="MobiDB-lite"/>
    </source>
</evidence>
<evidence type="ECO:0000313" key="4">
    <source>
        <dbReference type="Proteomes" id="UP001518976"/>
    </source>
</evidence>
<organism evidence="3 4">
    <name type="scientific">Streptomyces spirodelae</name>
    <dbReference type="NCBI Taxonomy" id="2812904"/>
    <lineage>
        <taxon>Bacteria</taxon>
        <taxon>Bacillati</taxon>
        <taxon>Actinomycetota</taxon>
        <taxon>Actinomycetes</taxon>
        <taxon>Kitasatosporales</taxon>
        <taxon>Streptomycetaceae</taxon>
        <taxon>Streptomyces</taxon>
    </lineage>
</organism>
<accession>A0ABS3WZZ6</accession>
<feature type="compositionally biased region" description="Low complexity" evidence="1">
    <location>
        <begin position="1"/>
        <end position="17"/>
    </location>
</feature>
<dbReference type="InterPro" id="IPR050237">
    <property type="entry name" value="ATP-dep_AMP-bd_enzyme"/>
</dbReference>
<dbReference type="InterPro" id="IPR025110">
    <property type="entry name" value="AMP-bd_C"/>
</dbReference>